<dbReference type="InterPro" id="IPR036028">
    <property type="entry name" value="SH3-like_dom_sf"/>
</dbReference>
<feature type="compositionally biased region" description="Low complexity" evidence="4">
    <location>
        <begin position="1023"/>
        <end position="1038"/>
    </location>
</feature>
<dbReference type="SUPFAM" id="SSF50044">
    <property type="entry name" value="SH3-domain"/>
    <property type="match status" value="1"/>
</dbReference>
<dbReference type="CDD" id="cd06727">
    <property type="entry name" value="PDZ1_ZO1-like"/>
    <property type="match status" value="1"/>
</dbReference>
<dbReference type="CDD" id="cd06729">
    <property type="entry name" value="PDZ3_ZO1-like_domain"/>
    <property type="match status" value="1"/>
</dbReference>
<feature type="compositionally biased region" description="Basic and acidic residues" evidence="4">
    <location>
        <begin position="1424"/>
        <end position="1433"/>
    </location>
</feature>
<dbReference type="PANTHER" id="PTHR13865:SF28">
    <property type="entry name" value="POLYCHAETOID, ISOFORM O"/>
    <property type="match status" value="1"/>
</dbReference>
<dbReference type="Pfam" id="PF00791">
    <property type="entry name" value="ZU5"/>
    <property type="match status" value="1"/>
</dbReference>
<dbReference type="PROSITE" id="PS50002">
    <property type="entry name" value="SH3"/>
    <property type="match status" value="1"/>
</dbReference>
<dbReference type="EMBL" id="OV121140">
    <property type="protein sequence ID" value="CAH0563618.1"/>
    <property type="molecule type" value="Genomic_DNA"/>
</dbReference>
<name>A0A9P0BHB6_BRAAE</name>
<feature type="coiled-coil region" evidence="3">
    <location>
        <begin position="1561"/>
        <end position="1588"/>
    </location>
</feature>
<dbReference type="Pfam" id="PF07653">
    <property type="entry name" value="SH3_2"/>
    <property type="match status" value="1"/>
</dbReference>
<feature type="domain" description="PDZ" evidence="7">
    <location>
        <begin position="377"/>
        <end position="450"/>
    </location>
</feature>
<dbReference type="InterPro" id="IPR036034">
    <property type="entry name" value="PDZ_sf"/>
</dbReference>
<feature type="compositionally biased region" description="Basic and acidic residues" evidence="4">
    <location>
        <begin position="330"/>
        <end position="347"/>
    </location>
</feature>
<dbReference type="GO" id="GO:0098609">
    <property type="term" value="P:cell-cell adhesion"/>
    <property type="evidence" value="ECO:0007669"/>
    <property type="project" value="TreeGrafter"/>
</dbReference>
<evidence type="ECO:0008006" key="11">
    <source>
        <dbReference type="Google" id="ProtNLM"/>
    </source>
</evidence>
<evidence type="ECO:0000313" key="9">
    <source>
        <dbReference type="EMBL" id="CAH0563618.1"/>
    </source>
</evidence>
<feature type="region of interest" description="Disordered" evidence="4">
    <location>
        <begin position="1420"/>
        <end position="1443"/>
    </location>
</feature>
<dbReference type="Gene3D" id="2.30.42.10">
    <property type="match status" value="3"/>
</dbReference>
<keyword evidence="10" id="KW-1185">Reference proteome</keyword>
<dbReference type="Pfam" id="PF00595">
    <property type="entry name" value="PDZ"/>
    <property type="match status" value="2"/>
</dbReference>
<keyword evidence="1 2" id="KW-0728">SH3 domain</keyword>
<dbReference type="Gene3D" id="2.30.30.40">
    <property type="entry name" value="SH3 Domains"/>
    <property type="match status" value="1"/>
</dbReference>
<dbReference type="InterPro" id="IPR008144">
    <property type="entry name" value="Guanylate_kin-like_dom"/>
</dbReference>
<dbReference type="Proteomes" id="UP001154078">
    <property type="component" value="Chromosome 9"/>
</dbReference>
<feature type="compositionally biased region" description="Low complexity" evidence="4">
    <location>
        <begin position="843"/>
        <end position="855"/>
    </location>
</feature>
<feature type="compositionally biased region" description="Polar residues" evidence="4">
    <location>
        <begin position="867"/>
        <end position="892"/>
    </location>
</feature>
<evidence type="ECO:0000259" key="7">
    <source>
        <dbReference type="PROSITE" id="PS50106"/>
    </source>
</evidence>
<evidence type="ECO:0000259" key="8">
    <source>
        <dbReference type="PROSITE" id="PS51145"/>
    </source>
</evidence>
<evidence type="ECO:0000259" key="5">
    <source>
        <dbReference type="PROSITE" id="PS50002"/>
    </source>
</evidence>
<dbReference type="SMART" id="SM00072">
    <property type="entry name" value="GuKc"/>
    <property type="match status" value="1"/>
</dbReference>
<evidence type="ECO:0000256" key="1">
    <source>
        <dbReference type="ARBA" id="ARBA00022443"/>
    </source>
</evidence>
<feature type="compositionally biased region" description="Polar residues" evidence="4">
    <location>
        <begin position="1068"/>
        <end position="1084"/>
    </location>
</feature>
<feature type="domain" description="ZU5" evidence="8">
    <location>
        <begin position="1713"/>
        <end position="1849"/>
    </location>
</feature>
<dbReference type="InterPro" id="IPR001452">
    <property type="entry name" value="SH3_domain"/>
</dbReference>
<dbReference type="GO" id="GO:0050839">
    <property type="term" value="F:cell adhesion molecule binding"/>
    <property type="evidence" value="ECO:0007669"/>
    <property type="project" value="TreeGrafter"/>
</dbReference>
<dbReference type="SUPFAM" id="SSF50156">
    <property type="entry name" value="PDZ domain-like"/>
    <property type="match status" value="3"/>
</dbReference>
<dbReference type="CDD" id="cd11859">
    <property type="entry name" value="SH3_ZO"/>
    <property type="match status" value="1"/>
</dbReference>
<evidence type="ECO:0000256" key="2">
    <source>
        <dbReference type="PROSITE-ProRule" id="PRU00192"/>
    </source>
</evidence>
<reference evidence="9" key="1">
    <citation type="submission" date="2021-12" db="EMBL/GenBank/DDBJ databases">
        <authorList>
            <person name="King R."/>
        </authorList>
    </citation>
    <scope>NUCLEOTIDE SEQUENCE</scope>
</reference>
<dbReference type="FunFam" id="2.30.42.10:FF:000029">
    <property type="entry name" value="tight junction protein ZO-1 isoform X1"/>
    <property type="match status" value="1"/>
</dbReference>
<feature type="domain" description="PDZ" evidence="7">
    <location>
        <begin position="24"/>
        <end position="111"/>
    </location>
</feature>
<feature type="compositionally biased region" description="Basic and acidic residues" evidence="4">
    <location>
        <begin position="1150"/>
        <end position="1160"/>
    </location>
</feature>
<feature type="domain" description="PDZ" evidence="7">
    <location>
        <begin position="138"/>
        <end position="220"/>
    </location>
</feature>
<dbReference type="GO" id="GO:0005886">
    <property type="term" value="C:plasma membrane"/>
    <property type="evidence" value="ECO:0007669"/>
    <property type="project" value="TreeGrafter"/>
</dbReference>
<feature type="compositionally biased region" description="Polar residues" evidence="4">
    <location>
        <begin position="998"/>
        <end position="1022"/>
    </location>
</feature>
<evidence type="ECO:0000313" key="10">
    <source>
        <dbReference type="Proteomes" id="UP001154078"/>
    </source>
</evidence>
<evidence type="ECO:0000259" key="6">
    <source>
        <dbReference type="PROSITE" id="PS50052"/>
    </source>
</evidence>
<dbReference type="GO" id="GO:0005923">
    <property type="term" value="C:bicellular tight junction"/>
    <property type="evidence" value="ECO:0007669"/>
    <property type="project" value="TreeGrafter"/>
</dbReference>
<dbReference type="GO" id="GO:0045216">
    <property type="term" value="P:cell-cell junction organization"/>
    <property type="evidence" value="ECO:0007669"/>
    <property type="project" value="TreeGrafter"/>
</dbReference>
<organism evidence="9 10">
    <name type="scientific">Brassicogethes aeneus</name>
    <name type="common">Rape pollen beetle</name>
    <name type="synonym">Meligethes aeneus</name>
    <dbReference type="NCBI Taxonomy" id="1431903"/>
    <lineage>
        <taxon>Eukaryota</taxon>
        <taxon>Metazoa</taxon>
        <taxon>Ecdysozoa</taxon>
        <taxon>Arthropoda</taxon>
        <taxon>Hexapoda</taxon>
        <taxon>Insecta</taxon>
        <taxon>Pterygota</taxon>
        <taxon>Neoptera</taxon>
        <taxon>Endopterygota</taxon>
        <taxon>Coleoptera</taxon>
        <taxon>Polyphaga</taxon>
        <taxon>Cucujiformia</taxon>
        <taxon>Nitidulidae</taxon>
        <taxon>Meligethinae</taxon>
        <taxon>Brassicogethes</taxon>
    </lineage>
</organism>
<dbReference type="CDD" id="cd06728">
    <property type="entry name" value="PDZ2_ZO1-like_ds"/>
    <property type="match status" value="1"/>
</dbReference>
<dbReference type="PROSITE" id="PS50106">
    <property type="entry name" value="PDZ"/>
    <property type="match status" value="3"/>
</dbReference>
<evidence type="ECO:0000256" key="4">
    <source>
        <dbReference type="SAM" id="MobiDB-lite"/>
    </source>
</evidence>
<feature type="compositionally biased region" description="Polar residues" evidence="4">
    <location>
        <begin position="1039"/>
        <end position="1048"/>
    </location>
</feature>
<feature type="domain" description="SH3" evidence="5">
    <location>
        <begin position="462"/>
        <end position="530"/>
    </location>
</feature>
<evidence type="ECO:0000256" key="3">
    <source>
        <dbReference type="SAM" id="Coils"/>
    </source>
</evidence>
<protein>
    <recommendedName>
        <fullName evidence="11">Tight junction protein ZO-1</fullName>
    </recommendedName>
</protein>
<dbReference type="SMART" id="SM00228">
    <property type="entry name" value="PDZ"/>
    <property type="match status" value="3"/>
</dbReference>
<proteinExistence type="predicted"/>
<dbReference type="GO" id="GO:0150105">
    <property type="term" value="P:protein localization to cell-cell junction"/>
    <property type="evidence" value="ECO:0007669"/>
    <property type="project" value="TreeGrafter"/>
</dbReference>
<dbReference type="Gene3D" id="2.60.220.30">
    <property type="match status" value="1"/>
</dbReference>
<dbReference type="PROSITE" id="PS50052">
    <property type="entry name" value="GUANYLATE_KINASE_2"/>
    <property type="match status" value="1"/>
</dbReference>
<feature type="compositionally biased region" description="Polar residues" evidence="4">
    <location>
        <begin position="313"/>
        <end position="324"/>
    </location>
</feature>
<dbReference type="SUPFAM" id="SSF52540">
    <property type="entry name" value="P-loop containing nucleoside triphosphate hydrolases"/>
    <property type="match status" value="1"/>
</dbReference>
<dbReference type="FunFam" id="2.30.42.10:FF:000138">
    <property type="entry name" value="Uncharacterized protein, isoform C"/>
    <property type="match status" value="1"/>
</dbReference>
<feature type="region of interest" description="Disordered" evidence="4">
    <location>
        <begin position="781"/>
        <end position="1260"/>
    </location>
</feature>
<dbReference type="Gene3D" id="3.40.50.300">
    <property type="entry name" value="P-loop containing nucleotide triphosphate hydrolases"/>
    <property type="match status" value="1"/>
</dbReference>
<keyword evidence="3" id="KW-0175">Coiled coil</keyword>
<feature type="region of interest" description="Disordered" evidence="4">
    <location>
        <begin position="258"/>
        <end position="347"/>
    </location>
</feature>
<dbReference type="PANTHER" id="PTHR13865">
    <property type="entry name" value="TIGHT JUNCTION PROTEIN"/>
    <property type="match status" value="1"/>
</dbReference>
<dbReference type="InterPro" id="IPR000906">
    <property type="entry name" value="ZU5_dom"/>
</dbReference>
<dbReference type="Pfam" id="PF00625">
    <property type="entry name" value="Guanylate_kin"/>
    <property type="match status" value="1"/>
</dbReference>
<feature type="domain" description="Guanylate kinase-like" evidence="6">
    <location>
        <begin position="645"/>
        <end position="746"/>
    </location>
</feature>
<sequence length="1849" mass="209047">MDNLANNNLATNLPTEERGWEYKQVCVTRVPGYGFGIAVSGGRDNPHFASGDPSIAVSDVLASGPAERLLQVNDRIISVNGISLHNVDYATAVQVLRDSGDTVTLVIKRRTLQNHHGHSASYSGAPLAALGVNPAPSKVTLTKNSKKEDFGIVLGCKLFIKEISSKARDQLLNSNQVLVEGDFITKINNTNCNDLMSLKEAKKIIDSTKDKLHVTVARDFGYNSTISHQTQSSISTTGAVNNFYKGDDFLTSGHQSYSNQNLYVQPPTRNPNLNQNGGFDDNIVKDSNGPTSLPDEKSNLAPRGRSRGPLDANMTQLDNRNNMGSYGRSKSREEPPRPPPPRAEDYYSSRRQIYDEDPIVQKTKQPIPDARFITFHKEGSVGIRLTGGNFVGIFVTAVQPGSPASLQGLQPGDKILKVNDMDMNGVTREEAVLFLLSLQDRIELIVQFCKEEYDNIVASQKGDSFYVKTHFHYENPAKGEMSFRSGDTFHVIDTLYNGVVGCWQVFRIGRNNQEVQKGIIPNKSRAEELATAQFNATKKEMSANESRGSFFKRRRSSNRRSKSLGKEHWDDILFSDTVSKFPAYERVLLKHPGFTRPVILFGPIADVARDKLLKDFPDKFISPQLDNSLDESNSKAPKTSSNIIRLSAIRDVISTGKHALLDITPNAVERLNYAQMYPIVVFFKADTKIVVKQLRQGLPKSAHKSSKKLLEQCQKLDKVWNHVFSSTITLNDNTDTWYRKVREIIDKQQSGALWMSESKPEESLSDDFLFPMSSLRLSYASSPESDLEHSPGPREPSGLSGNNSVTAGRLTKASSDPSVVMPDSPNDVLPPYQPNYDSRYGFNGNNPNQNPGENQTSPPDTPLTKDPTYTLSNPDLSTSVDQNMQYNKSSLYAENYGKMDTRNDFGPPNGREYNSPERRNEFNGNQQHKRQGSSVLGPYSHSKAHSIGDQPPAKENLYGTAPDLPPRVDRGAKPMGLLTTTNKIPNGRSAHERLFGTKANTEGTDQNANNENGGFSNKVSSLDRSQNSKSDSLSSYDSFNKQQSNPRIGQNAHDDLKTTLSKIDPVLGTNQSSPSKYNSGQRWEQNSHRHGSKMDLKYGLPPGNDHNLEGSPRNSRELDKEGSPMDAMTPRGSVERDMYRYPRSPAKQGLPRETKTDYGKYSRNNNIAPPEYTRSSHQDLRESQLSIHQGSPVRSPPMHLNGYQDAPPQNGNTYKPVPPPKPKNYKPPYNKQQGYPGEAMIQPPLYHHGKSHSNPVDQRNQGVNMAQHNYYYNTPPHGYGGYQGGHYDMAPPYQESPRRHPSISYASRSEITSISNMSHQHENPYAMDHHGGDILDSRPPVVDLQGSREQRGSAFELYRKPIGHNMRVHQPDCYGSQPNINQALTNSPKTKPKLTKTQSFKQCKSEGFSTPKFLRKLSFRRNKKEKDKEKESTPKMTKKMQQQNDLNARANEPKMVMFSDLNQHEHESMYSDRKSLYLPKNKIYQDRESLYSERQKLYQNKESVYQDRESLYQDKLKIYQDRESLYQERLKLYPDKSSIYQDRITVIQEKQRLYERHYPDKKVLYQDLKKAREEADRLNQNKKIYQDFKEVKEEAVRAQLQRNNSFRERMYQSFREVKRTPENNRIYQSLRQVRHDIHNLQDNQRIYDDFLRLRTEVKKLQNPETVDQNKNPKESDQQLYQDFKKLKLEVEKLKNPVDTVHDLKHFTKASKRDITSAYVSDSGAKLTNQYWGVTLEIPEGAIPKGESREIYFVVSDPRLCNNGNSSNAPPLDLENGETMLSPLVMCGPQGTEFLKPVILNIPHYANTLPSLAISLKATDSEQELNTDWDNILLPSNHAANSVAVKVDHF</sequence>
<dbReference type="InterPro" id="IPR008145">
    <property type="entry name" value="GK/Ca_channel_bsu"/>
</dbReference>
<feature type="compositionally biased region" description="Low complexity" evidence="4">
    <location>
        <begin position="814"/>
        <end position="827"/>
    </location>
</feature>
<gene>
    <name evidence="9" type="ORF">MELIAE_LOCUS12393</name>
</gene>
<accession>A0A9P0BHB6</accession>
<dbReference type="InterPro" id="IPR001478">
    <property type="entry name" value="PDZ"/>
</dbReference>
<dbReference type="OrthoDB" id="418634at2759"/>
<feature type="compositionally biased region" description="Basic and acidic residues" evidence="4">
    <location>
        <begin position="1114"/>
        <end position="1123"/>
    </location>
</feature>
<dbReference type="PROSITE" id="PS51145">
    <property type="entry name" value="ZU5"/>
    <property type="match status" value="1"/>
</dbReference>
<dbReference type="SMART" id="SM00218">
    <property type="entry name" value="ZU5"/>
    <property type="match status" value="1"/>
</dbReference>
<dbReference type="InterPro" id="IPR027417">
    <property type="entry name" value="P-loop_NTPase"/>
</dbReference>